<gene>
    <name evidence="2" type="ORF">GCM10009802_16700</name>
</gene>
<dbReference type="RefSeq" id="WP_027756255.1">
    <property type="nucleotide sequence ID" value="NZ_BAAAPF010000031.1"/>
</dbReference>
<sequence>MRLRIAPALIGAFALAVPMTAVAVGANATESRQTSKVAPDTAQTAVPTVPIGAQLMSDVGPLHVSNVRDLSRGSCKYWAMSSHKWALTWKSAGGCTGHGWVKYKTTGGYESPWYHHANHEFRFTGSTMRWTKHKTCDGCNVTTINH</sequence>
<proteinExistence type="predicted"/>
<comment type="caution">
    <text evidence="2">The sequence shown here is derived from an EMBL/GenBank/DDBJ whole genome shotgun (WGS) entry which is preliminary data.</text>
</comment>
<dbReference type="Proteomes" id="UP001500443">
    <property type="component" value="Unassembled WGS sequence"/>
</dbReference>
<feature type="signal peptide" evidence="1">
    <location>
        <begin position="1"/>
        <end position="23"/>
    </location>
</feature>
<evidence type="ECO:0000256" key="1">
    <source>
        <dbReference type="SAM" id="SignalP"/>
    </source>
</evidence>
<evidence type="ECO:0000313" key="3">
    <source>
        <dbReference type="Proteomes" id="UP001500443"/>
    </source>
</evidence>
<accession>A0ABN2XSL8</accession>
<dbReference type="EMBL" id="BAAAPF010000031">
    <property type="protein sequence ID" value="GAA2116296.1"/>
    <property type="molecule type" value="Genomic_DNA"/>
</dbReference>
<keyword evidence="1" id="KW-0732">Signal</keyword>
<organism evidence="2 3">
    <name type="scientific">Streptomyces synnematoformans</name>
    <dbReference type="NCBI Taxonomy" id="415721"/>
    <lineage>
        <taxon>Bacteria</taxon>
        <taxon>Bacillati</taxon>
        <taxon>Actinomycetota</taxon>
        <taxon>Actinomycetes</taxon>
        <taxon>Kitasatosporales</taxon>
        <taxon>Streptomycetaceae</taxon>
        <taxon>Streptomyces</taxon>
    </lineage>
</organism>
<keyword evidence="3" id="KW-1185">Reference proteome</keyword>
<reference evidence="2 3" key="1">
    <citation type="journal article" date="2019" name="Int. J. Syst. Evol. Microbiol.">
        <title>The Global Catalogue of Microorganisms (GCM) 10K type strain sequencing project: providing services to taxonomists for standard genome sequencing and annotation.</title>
        <authorList>
            <consortium name="The Broad Institute Genomics Platform"/>
            <consortium name="The Broad Institute Genome Sequencing Center for Infectious Disease"/>
            <person name="Wu L."/>
            <person name="Ma J."/>
        </authorList>
    </citation>
    <scope>NUCLEOTIDE SEQUENCE [LARGE SCALE GENOMIC DNA]</scope>
    <source>
        <strain evidence="2 3">JCM 15481</strain>
    </source>
</reference>
<evidence type="ECO:0000313" key="2">
    <source>
        <dbReference type="EMBL" id="GAA2116296.1"/>
    </source>
</evidence>
<protein>
    <submittedName>
        <fullName evidence="2">Uncharacterized protein</fullName>
    </submittedName>
</protein>
<feature type="chain" id="PRO_5047395046" evidence="1">
    <location>
        <begin position="24"/>
        <end position="146"/>
    </location>
</feature>
<name>A0ABN2XSL8_9ACTN</name>